<protein>
    <recommendedName>
        <fullName evidence="15">RING-type domain-containing protein</fullName>
    </recommendedName>
</protein>
<dbReference type="Proteomes" id="UP001327560">
    <property type="component" value="Chromosome 8"/>
</dbReference>
<evidence type="ECO:0000256" key="7">
    <source>
        <dbReference type="ARBA" id="ARBA00022786"/>
    </source>
</evidence>
<accession>A0AAQ3KWZ0</accession>
<evidence type="ECO:0000256" key="4">
    <source>
        <dbReference type="ARBA" id="ARBA00022692"/>
    </source>
</evidence>
<keyword evidence="3" id="KW-0808">Transferase</keyword>
<evidence type="ECO:0000256" key="1">
    <source>
        <dbReference type="ARBA" id="ARBA00004167"/>
    </source>
</evidence>
<dbReference type="InterPro" id="IPR013083">
    <property type="entry name" value="Znf_RING/FYVE/PHD"/>
</dbReference>
<feature type="transmembrane region" description="Helical" evidence="14">
    <location>
        <begin position="20"/>
        <end position="41"/>
    </location>
</feature>
<dbReference type="GO" id="GO:0016740">
    <property type="term" value="F:transferase activity"/>
    <property type="evidence" value="ECO:0007669"/>
    <property type="project" value="UniProtKB-KW"/>
</dbReference>
<sequence length="244" mass="26667">MAASYDDGAGDQYPYNGKVMLAAVISLSIVIFFVLLLHIYARWLLRQRRRRPVIRRVFREPLHPPTAPLIFPGHTAEIRLSVSGVDPRIVASLPVFVYRSEEHEHGLECVVCLSAMEEDESGRRLPECKHAFHVDCIDMWLMSHATCPICRSLVRVEEPPAPAEVLAAAAAASVMVVESEDVAAQVDHQELCTVVNVAGDVEVVVEVSSLAAAAANGQSIKEDESSSSSSFGSSLMRMLSRGRS</sequence>
<dbReference type="GO" id="GO:0016020">
    <property type="term" value="C:membrane"/>
    <property type="evidence" value="ECO:0007669"/>
    <property type="project" value="UniProtKB-SubCell"/>
</dbReference>
<feature type="domain" description="RING-type" evidence="15">
    <location>
        <begin position="109"/>
        <end position="151"/>
    </location>
</feature>
<reference evidence="16 17" key="1">
    <citation type="submission" date="2023-10" db="EMBL/GenBank/DDBJ databases">
        <title>Chromosome-scale genome assembly provides insights into flower coloration mechanisms of Canna indica.</title>
        <authorList>
            <person name="Li C."/>
        </authorList>
    </citation>
    <scope>NUCLEOTIDE SEQUENCE [LARGE SCALE GENOMIC DNA]</scope>
    <source>
        <tissue evidence="16">Flower</tissue>
    </source>
</reference>
<evidence type="ECO:0000256" key="10">
    <source>
        <dbReference type="ARBA" id="ARBA00023136"/>
    </source>
</evidence>
<dbReference type="Pfam" id="PF13639">
    <property type="entry name" value="zf-RING_2"/>
    <property type="match status" value="1"/>
</dbReference>
<dbReference type="AlphaFoldDB" id="A0AAQ3KWZ0"/>
<evidence type="ECO:0000259" key="15">
    <source>
        <dbReference type="PROSITE" id="PS50089"/>
    </source>
</evidence>
<dbReference type="InterPro" id="IPR001841">
    <property type="entry name" value="Znf_RING"/>
</dbReference>
<dbReference type="Gene3D" id="3.30.40.10">
    <property type="entry name" value="Zinc/RING finger domain, C3HC4 (zinc finger)"/>
    <property type="match status" value="1"/>
</dbReference>
<dbReference type="CDD" id="cd16461">
    <property type="entry name" value="RING-H2_EL5-like"/>
    <property type="match status" value="1"/>
</dbReference>
<keyword evidence="7" id="KW-0833">Ubl conjugation pathway</keyword>
<evidence type="ECO:0000256" key="6">
    <source>
        <dbReference type="ARBA" id="ARBA00022771"/>
    </source>
</evidence>
<organism evidence="16 17">
    <name type="scientific">Canna indica</name>
    <name type="common">Indian-shot</name>
    <dbReference type="NCBI Taxonomy" id="4628"/>
    <lineage>
        <taxon>Eukaryota</taxon>
        <taxon>Viridiplantae</taxon>
        <taxon>Streptophyta</taxon>
        <taxon>Embryophyta</taxon>
        <taxon>Tracheophyta</taxon>
        <taxon>Spermatophyta</taxon>
        <taxon>Magnoliopsida</taxon>
        <taxon>Liliopsida</taxon>
        <taxon>Zingiberales</taxon>
        <taxon>Cannaceae</taxon>
        <taxon>Canna</taxon>
    </lineage>
</organism>
<name>A0AAQ3KWZ0_9LILI</name>
<gene>
    <name evidence="16" type="ORF">Cni_G25086</name>
</gene>
<dbReference type="SUPFAM" id="SSF57850">
    <property type="entry name" value="RING/U-box"/>
    <property type="match status" value="1"/>
</dbReference>
<evidence type="ECO:0000256" key="14">
    <source>
        <dbReference type="SAM" id="Phobius"/>
    </source>
</evidence>
<dbReference type="EMBL" id="CP136897">
    <property type="protein sequence ID" value="WOL16299.1"/>
    <property type="molecule type" value="Genomic_DNA"/>
</dbReference>
<keyword evidence="9 14" id="KW-1133">Transmembrane helix</keyword>
<keyword evidence="5" id="KW-0479">Metal-binding</keyword>
<keyword evidence="4 14" id="KW-0812">Transmembrane</keyword>
<evidence type="ECO:0000256" key="12">
    <source>
        <dbReference type="PROSITE-ProRule" id="PRU00175"/>
    </source>
</evidence>
<dbReference type="PANTHER" id="PTHR45768">
    <property type="entry name" value="E3 UBIQUITIN-PROTEIN LIGASE RNF13-LIKE"/>
    <property type="match status" value="1"/>
</dbReference>
<evidence type="ECO:0000256" key="5">
    <source>
        <dbReference type="ARBA" id="ARBA00022723"/>
    </source>
</evidence>
<evidence type="ECO:0000256" key="13">
    <source>
        <dbReference type="SAM" id="MobiDB-lite"/>
    </source>
</evidence>
<keyword evidence="17" id="KW-1185">Reference proteome</keyword>
<comment type="similarity">
    <text evidence="11">Belongs to the RING-type zinc finger family. ATL subfamily.</text>
</comment>
<feature type="compositionally biased region" description="Low complexity" evidence="13">
    <location>
        <begin position="226"/>
        <end position="244"/>
    </location>
</feature>
<evidence type="ECO:0000256" key="3">
    <source>
        <dbReference type="ARBA" id="ARBA00022679"/>
    </source>
</evidence>
<evidence type="ECO:0000256" key="8">
    <source>
        <dbReference type="ARBA" id="ARBA00022833"/>
    </source>
</evidence>
<proteinExistence type="inferred from homology"/>
<evidence type="ECO:0000256" key="2">
    <source>
        <dbReference type="ARBA" id="ARBA00004906"/>
    </source>
</evidence>
<evidence type="ECO:0000313" key="17">
    <source>
        <dbReference type="Proteomes" id="UP001327560"/>
    </source>
</evidence>
<keyword evidence="10 14" id="KW-0472">Membrane</keyword>
<keyword evidence="6 12" id="KW-0863">Zinc-finger</keyword>
<dbReference type="PROSITE" id="PS50089">
    <property type="entry name" value="ZF_RING_2"/>
    <property type="match status" value="1"/>
</dbReference>
<dbReference type="PANTHER" id="PTHR45768:SF34">
    <property type="entry name" value="RING-H2 FINGER PROTEIN ATL64"/>
    <property type="match status" value="1"/>
</dbReference>
<dbReference type="GO" id="GO:0008270">
    <property type="term" value="F:zinc ion binding"/>
    <property type="evidence" value="ECO:0007669"/>
    <property type="project" value="UniProtKB-KW"/>
</dbReference>
<dbReference type="SMART" id="SM00184">
    <property type="entry name" value="RING"/>
    <property type="match status" value="1"/>
</dbReference>
<evidence type="ECO:0000313" key="16">
    <source>
        <dbReference type="EMBL" id="WOL16299.1"/>
    </source>
</evidence>
<evidence type="ECO:0000256" key="9">
    <source>
        <dbReference type="ARBA" id="ARBA00022989"/>
    </source>
</evidence>
<feature type="region of interest" description="Disordered" evidence="13">
    <location>
        <begin position="216"/>
        <end position="244"/>
    </location>
</feature>
<keyword evidence="8" id="KW-0862">Zinc</keyword>
<comment type="pathway">
    <text evidence="2">Protein modification; protein ubiquitination.</text>
</comment>
<comment type="subcellular location">
    <subcellularLocation>
        <location evidence="1">Membrane</location>
        <topology evidence="1">Single-pass membrane protein</topology>
    </subcellularLocation>
</comment>
<evidence type="ECO:0000256" key="11">
    <source>
        <dbReference type="ARBA" id="ARBA00024209"/>
    </source>
</evidence>